<organism evidence="1">
    <name type="scientific">Siphoviridae sp. cttG313</name>
    <dbReference type="NCBI Taxonomy" id="2825704"/>
    <lineage>
        <taxon>Viruses</taxon>
        <taxon>Duplodnaviria</taxon>
        <taxon>Heunggongvirae</taxon>
        <taxon>Uroviricota</taxon>
        <taxon>Caudoviricetes</taxon>
    </lineage>
</organism>
<reference evidence="1" key="1">
    <citation type="journal article" date="2021" name="Proc. Natl. Acad. Sci. U.S.A.">
        <title>A Catalog of Tens of Thousands of Viruses from Human Metagenomes Reveals Hidden Associations with Chronic Diseases.</title>
        <authorList>
            <person name="Tisza M.J."/>
            <person name="Buck C.B."/>
        </authorList>
    </citation>
    <scope>NUCLEOTIDE SEQUENCE</scope>
    <source>
        <strain evidence="1">CttG313</strain>
    </source>
</reference>
<dbReference type="EMBL" id="BK015917">
    <property type="protein sequence ID" value="DAF85071.1"/>
    <property type="molecule type" value="Genomic_DNA"/>
</dbReference>
<evidence type="ECO:0000313" key="1">
    <source>
        <dbReference type="EMBL" id="DAF85071.1"/>
    </source>
</evidence>
<name>A0A8S5TSB9_9CAUD</name>
<accession>A0A8S5TSB9</accession>
<protein>
    <submittedName>
        <fullName evidence="1">Uncharacterized protein</fullName>
    </submittedName>
</protein>
<proteinExistence type="predicted"/>
<sequence length="124" mass="14614">MNIYGEFYRMAKSRVADITECEVLTDEIIKSARTFIGNAIKWDSGAYRPVVDALHKRLLGEIYKAEYDNEYYARYQWPDATNSYEYGNEIAHREADKLANELVDELENKDISELYKVWKGYKHD</sequence>